<dbReference type="PROSITE" id="PS51272">
    <property type="entry name" value="SLH"/>
    <property type="match status" value="1"/>
</dbReference>
<evidence type="ECO:0000313" key="2">
    <source>
        <dbReference type="EMBL" id="MDW0115237.1"/>
    </source>
</evidence>
<accession>A0ABU4GHZ9</accession>
<dbReference type="InterPro" id="IPR001119">
    <property type="entry name" value="SLH_dom"/>
</dbReference>
<dbReference type="Pfam" id="PF00395">
    <property type="entry name" value="SLH"/>
    <property type="match status" value="3"/>
</dbReference>
<comment type="caution">
    <text evidence="2">The sequence shown here is derived from an EMBL/GenBank/DDBJ whole genome shotgun (WGS) entry which is preliminary data.</text>
</comment>
<sequence>MKKASILVLVLSLFLFVFPLPKTVKADTVLPYNTTVTGEITEQSSSQAYTVTAEEAGTFTINFTVYFSSALLELRDSNNELVGEYEWVNGGSVGNPQVLQKEVNIEPGVYTVLVKDNNKISFGKYDLAVAFNPVHNTETEPNQTFTEAMPIQLNGKRIRGFISANDHHDYYKVEVEEAGRLELDIVSQMRSGTVEFYDAKGDMISRDSLDYYEGTPVTWKTHQDFEAGTYYIHVVGYGSNQGIYEMLVSFMPANNAEIEPNNNKFTAMPISIMDPKMYTGFLSYTDRYDYYKIDMKFDGYVTINFSSEFSGYQLTDGISINYASHRGSGSNGHPEASTQRIALPKGVYYFVPFAQVSWQSGVYTMSFKAEVDFKDVTGRYMPAVTFLADKEVANGITKNEFGVYDNMKRVDAAIWLAKILELDPSDSTYTPYLDVPKRAWGAVNALKVANIANGKSTTHFGADDTMTRGEMALLLKRAYGLSAEGVENPFIDVASRYEEAVNALLKNNVTQGKSPTRFGTGEPITRGEMALFLYRVEATR</sequence>
<protein>
    <submittedName>
        <fullName evidence="2">S-layer homology domain-containing protein</fullName>
    </submittedName>
</protein>
<name>A0ABU4GHZ9_9BACL</name>
<proteinExistence type="predicted"/>
<dbReference type="RefSeq" id="WP_317946837.1">
    <property type="nucleotide sequence ID" value="NZ_JAUBDI010000035.1"/>
</dbReference>
<organism evidence="2 3">
    <name type="scientific">Sporosarcina saromensis</name>
    <dbReference type="NCBI Taxonomy" id="359365"/>
    <lineage>
        <taxon>Bacteria</taxon>
        <taxon>Bacillati</taxon>
        <taxon>Bacillota</taxon>
        <taxon>Bacilli</taxon>
        <taxon>Bacillales</taxon>
        <taxon>Caryophanaceae</taxon>
        <taxon>Sporosarcina</taxon>
    </lineage>
</organism>
<dbReference type="EMBL" id="JAUBDI010000035">
    <property type="protein sequence ID" value="MDW0115237.1"/>
    <property type="molecule type" value="Genomic_DNA"/>
</dbReference>
<keyword evidence="3" id="KW-1185">Reference proteome</keyword>
<evidence type="ECO:0000313" key="3">
    <source>
        <dbReference type="Proteomes" id="UP001282284"/>
    </source>
</evidence>
<gene>
    <name evidence="2" type="ORF">QT711_18975</name>
</gene>
<evidence type="ECO:0000259" key="1">
    <source>
        <dbReference type="PROSITE" id="PS51272"/>
    </source>
</evidence>
<dbReference type="Proteomes" id="UP001282284">
    <property type="component" value="Unassembled WGS sequence"/>
</dbReference>
<feature type="domain" description="SLH" evidence="1">
    <location>
        <begin position="426"/>
        <end position="489"/>
    </location>
</feature>
<dbReference type="SUPFAM" id="SSF89260">
    <property type="entry name" value="Collagen-binding domain"/>
    <property type="match status" value="2"/>
</dbReference>
<reference evidence="2 3" key="1">
    <citation type="submission" date="2023-06" db="EMBL/GenBank/DDBJ databases">
        <title>Sporosarcina sp. nov., isolated from Korean traditional fermented seafood 'Jeotgal'.</title>
        <authorList>
            <person name="Yang A.I."/>
            <person name="Shin N.-R."/>
        </authorList>
    </citation>
    <scope>NUCLEOTIDE SEQUENCE [LARGE SCALE GENOMIC DNA]</scope>
    <source>
        <strain evidence="2 3">KCTC13119</strain>
    </source>
</reference>
<dbReference type="Gene3D" id="2.60.120.380">
    <property type="match status" value="3"/>
</dbReference>